<gene>
    <name evidence="1" type="ORF">MM415B03139_0007</name>
</gene>
<dbReference type="EMBL" id="MT142652">
    <property type="protein sequence ID" value="QJA86678.1"/>
    <property type="molecule type" value="Genomic_DNA"/>
</dbReference>
<dbReference type="AlphaFoldDB" id="A0A6M3KZZ6"/>
<name>A0A6M3KZZ6_9ZZZZ</name>
<reference evidence="1" key="1">
    <citation type="submission" date="2020-03" db="EMBL/GenBank/DDBJ databases">
        <title>The deep terrestrial virosphere.</title>
        <authorList>
            <person name="Holmfeldt K."/>
            <person name="Nilsson E."/>
            <person name="Simone D."/>
            <person name="Lopez-Fernandez M."/>
            <person name="Wu X."/>
            <person name="de Brujin I."/>
            <person name="Lundin D."/>
            <person name="Andersson A."/>
            <person name="Bertilsson S."/>
            <person name="Dopson M."/>
        </authorList>
    </citation>
    <scope>NUCLEOTIDE SEQUENCE</scope>
    <source>
        <strain evidence="1">MM415B03139</strain>
    </source>
</reference>
<sequence>MKRLLTLFMALVLMVALSGSASAAGSVTQTLDKYPNANMQVLTYSWTGDASNGTVPSTATSTAITNDIAGWYVYAIETNPGTTAPTTLYDIVINDAESLDISGGMLANRSATVTEKITPRLDSTYSIFGGVLVHSVLTLVITNQTDVSATGTVKLILAK</sequence>
<evidence type="ECO:0000313" key="1">
    <source>
        <dbReference type="EMBL" id="QJA86678.1"/>
    </source>
</evidence>
<accession>A0A6M3KZZ6</accession>
<organism evidence="1">
    <name type="scientific">viral metagenome</name>
    <dbReference type="NCBI Taxonomy" id="1070528"/>
    <lineage>
        <taxon>unclassified sequences</taxon>
        <taxon>metagenomes</taxon>
        <taxon>organismal metagenomes</taxon>
    </lineage>
</organism>
<protein>
    <submittedName>
        <fullName evidence="1">Uncharacterized protein</fullName>
    </submittedName>
</protein>
<proteinExistence type="predicted"/>